<dbReference type="EMBL" id="JBHTAR010000011">
    <property type="protein sequence ID" value="MFC7198910.1"/>
    <property type="molecule type" value="Genomic_DNA"/>
</dbReference>
<dbReference type="EMBL" id="JBHTAR010000002">
    <property type="protein sequence ID" value="MFC7198010.1"/>
    <property type="molecule type" value="Genomic_DNA"/>
</dbReference>
<reference evidence="4" key="2">
    <citation type="journal article" date="2019" name="Int. J. Syst. Evol. Microbiol.">
        <title>The Global Catalogue of Microorganisms (GCM) 10K type strain sequencing project: providing services to taxonomists for standard genome sequencing and annotation.</title>
        <authorList>
            <consortium name="The Broad Institute Genomics Platform"/>
            <consortium name="The Broad Institute Genome Sequencing Center for Infectious Disease"/>
            <person name="Wu L."/>
            <person name="Ma J."/>
        </authorList>
    </citation>
    <scope>NUCLEOTIDE SEQUENCE [LARGE SCALE GENOMIC DNA]</scope>
    <source>
        <strain evidence="4">XZGYJ-43</strain>
    </source>
</reference>
<proteinExistence type="predicted"/>
<dbReference type="Proteomes" id="UP001596447">
    <property type="component" value="Unassembled WGS sequence"/>
</dbReference>
<organism evidence="3 4">
    <name type="scientific">Halospeciosus flavus</name>
    <dbReference type="NCBI Taxonomy" id="3032283"/>
    <lineage>
        <taxon>Archaea</taxon>
        <taxon>Methanobacteriati</taxon>
        <taxon>Methanobacteriota</taxon>
        <taxon>Stenosarchaea group</taxon>
        <taxon>Halobacteria</taxon>
        <taxon>Halobacteriales</taxon>
        <taxon>Halobacteriaceae</taxon>
        <taxon>Halospeciosus</taxon>
    </lineage>
</organism>
<evidence type="ECO:0000313" key="2">
    <source>
        <dbReference type="EMBL" id="MFC7198010.1"/>
    </source>
</evidence>
<accession>A0ABD5Z1L8</accession>
<feature type="compositionally biased region" description="Low complexity" evidence="1">
    <location>
        <begin position="29"/>
        <end position="44"/>
    </location>
</feature>
<reference evidence="3" key="1">
    <citation type="journal article" date="2014" name="Int. J. Syst. Evol. Microbiol.">
        <title>Complete genome sequence of Corynebacterium casei LMG S-19264T (=DSM 44701T), isolated from a smear-ripened cheese.</title>
        <authorList>
            <consortium name="US DOE Joint Genome Institute (JGI-PGF)"/>
            <person name="Walter F."/>
            <person name="Albersmeier A."/>
            <person name="Kalinowski J."/>
            <person name="Ruckert C."/>
        </authorList>
    </citation>
    <scope>NUCLEOTIDE SEQUENCE [LARGE SCALE GENOMIC DNA]</scope>
    <source>
        <strain evidence="3">NBRC 114356</strain>
    </source>
</reference>
<protein>
    <submittedName>
        <fullName evidence="3">Uncharacterized protein</fullName>
    </submittedName>
</protein>
<keyword evidence="4" id="KW-1185">Reference proteome</keyword>
<dbReference type="RefSeq" id="WP_279528864.1">
    <property type="nucleotide sequence ID" value="NZ_CP122312.1"/>
</dbReference>
<evidence type="ECO:0000256" key="1">
    <source>
        <dbReference type="SAM" id="MobiDB-lite"/>
    </source>
</evidence>
<evidence type="ECO:0000313" key="3">
    <source>
        <dbReference type="EMBL" id="MFC7198910.1"/>
    </source>
</evidence>
<gene>
    <name evidence="2" type="ORF">ACFQJ9_00590</name>
    <name evidence="3" type="ORF">ACFQJ9_05665</name>
</gene>
<name>A0ABD5Z1L8_9EURY</name>
<sequence length="44" mass="4594">MVRASDLQHDNHNAGVAVGRTLIHRNHGADTATIIDPDTTTGGS</sequence>
<feature type="region of interest" description="Disordered" evidence="1">
    <location>
        <begin position="23"/>
        <end position="44"/>
    </location>
</feature>
<evidence type="ECO:0000313" key="4">
    <source>
        <dbReference type="Proteomes" id="UP001596447"/>
    </source>
</evidence>
<comment type="caution">
    <text evidence="3">The sequence shown here is derived from an EMBL/GenBank/DDBJ whole genome shotgun (WGS) entry which is preliminary data.</text>
</comment>
<reference evidence="3" key="3">
    <citation type="submission" date="2024-09" db="EMBL/GenBank/DDBJ databases">
        <authorList>
            <person name="Sun Q."/>
        </authorList>
    </citation>
    <scope>NUCLEOTIDE SEQUENCE</scope>
    <source>
        <strain evidence="3">NBRC 114356</strain>
    </source>
</reference>
<dbReference type="AlphaFoldDB" id="A0ABD5Z1L8"/>